<sequence>MLETLAALLLGLAVIALILGLIQPKWVLIGNGHKTRAKVLLIYSLVFVIGIILNVIALPSSFEAGKKALSDKNYEYAIIKLESISSDDKHYSEAQALLRKARLLLWPSKLEDAKKANTEHQYARVIQLLTDYPKKEEGYTEASQLIAVANAEIEKQQKQKNAEAAAKEADAAYAKAEEERKKALSDYPECDSKNATEAVTSALADAPLGRVHGYALIKIKNAAELSASPAERKCQGIAFMNDGNSYPIMFSFARDGEDIMVQAQVIGL</sequence>
<dbReference type="RefSeq" id="WP_004946960.1">
    <property type="nucleotide sequence ID" value="NZ_KB849643.1"/>
</dbReference>
<dbReference type="EMBL" id="APPV01000011">
    <property type="protein sequence ID" value="ENV59716.1"/>
    <property type="molecule type" value="Genomic_DNA"/>
</dbReference>
<name>A0ABN0JW30_9GAMM</name>
<organism evidence="3 4">
    <name type="scientific">Acinetobacter soli NIPH 2899</name>
    <dbReference type="NCBI Taxonomy" id="1217677"/>
    <lineage>
        <taxon>Bacteria</taxon>
        <taxon>Pseudomonadati</taxon>
        <taxon>Pseudomonadota</taxon>
        <taxon>Gammaproteobacteria</taxon>
        <taxon>Moraxellales</taxon>
        <taxon>Moraxellaceae</taxon>
        <taxon>Acinetobacter</taxon>
    </lineage>
</organism>
<evidence type="ECO:0000256" key="2">
    <source>
        <dbReference type="SAM" id="Phobius"/>
    </source>
</evidence>
<feature type="coiled-coil region" evidence="1">
    <location>
        <begin position="139"/>
        <end position="186"/>
    </location>
</feature>
<gene>
    <name evidence="3" type="ORF">F950_02269</name>
</gene>
<evidence type="ECO:0000313" key="3">
    <source>
        <dbReference type="EMBL" id="ENV59716.1"/>
    </source>
</evidence>
<comment type="caution">
    <text evidence="3">The sequence shown here is derived from an EMBL/GenBank/DDBJ whole genome shotgun (WGS) entry which is preliminary data.</text>
</comment>
<proteinExistence type="predicted"/>
<keyword evidence="2" id="KW-0472">Membrane</keyword>
<keyword evidence="2" id="KW-1133">Transmembrane helix</keyword>
<reference evidence="3 4" key="1">
    <citation type="submission" date="2013-02" db="EMBL/GenBank/DDBJ databases">
        <title>The Genome Sequence of Acinetobacter soli NIPH 2899.</title>
        <authorList>
            <consortium name="The Broad Institute Genome Sequencing Platform"/>
            <consortium name="The Broad Institute Genome Sequencing Center for Infectious Disease"/>
            <person name="Cerqueira G."/>
            <person name="Feldgarden M."/>
            <person name="Courvalin P."/>
            <person name="Perichon B."/>
            <person name="Grillot-Courvalin C."/>
            <person name="Clermont D."/>
            <person name="Rocha E."/>
            <person name="Yoon E.-J."/>
            <person name="Nemec A."/>
            <person name="Walker B."/>
            <person name="Young S.K."/>
            <person name="Zeng Q."/>
            <person name="Gargeya S."/>
            <person name="Fitzgerald M."/>
            <person name="Haas B."/>
            <person name="Abouelleil A."/>
            <person name="Alvarado L."/>
            <person name="Arachchi H.M."/>
            <person name="Berlin A.M."/>
            <person name="Chapman S.B."/>
            <person name="Dewar J."/>
            <person name="Goldberg J."/>
            <person name="Griggs A."/>
            <person name="Gujja S."/>
            <person name="Hansen M."/>
            <person name="Howarth C."/>
            <person name="Imamovic A."/>
            <person name="Larimer J."/>
            <person name="McCowan C."/>
            <person name="Murphy C."/>
            <person name="Neiman D."/>
            <person name="Pearson M."/>
            <person name="Priest M."/>
            <person name="Roberts A."/>
            <person name="Saif S."/>
            <person name="Shea T."/>
            <person name="Sisk P."/>
            <person name="Sykes S."/>
            <person name="Wortman J."/>
            <person name="Nusbaum C."/>
            <person name="Birren B."/>
        </authorList>
    </citation>
    <scope>NUCLEOTIDE SEQUENCE [LARGE SCALE GENOMIC DNA]</scope>
    <source>
        <strain evidence="3 4">NIPH 2899</strain>
    </source>
</reference>
<protein>
    <submittedName>
        <fullName evidence="3">Uncharacterized protein</fullName>
    </submittedName>
</protein>
<evidence type="ECO:0000313" key="4">
    <source>
        <dbReference type="Proteomes" id="UP000018433"/>
    </source>
</evidence>
<accession>A0ABN0JW30</accession>
<dbReference type="Proteomes" id="UP000018433">
    <property type="component" value="Unassembled WGS sequence"/>
</dbReference>
<keyword evidence="1" id="KW-0175">Coiled coil</keyword>
<feature type="transmembrane region" description="Helical" evidence="2">
    <location>
        <begin position="40"/>
        <end position="62"/>
    </location>
</feature>
<keyword evidence="2" id="KW-0812">Transmembrane</keyword>
<evidence type="ECO:0000256" key="1">
    <source>
        <dbReference type="SAM" id="Coils"/>
    </source>
</evidence>
<keyword evidence="4" id="KW-1185">Reference proteome</keyword>